<evidence type="ECO:0000313" key="2">
    <source>
        <dbReference type="Proteomes" id="UP001066276"/>
    </source>
</evidence>
<dbReference type="Proteomes" id="UP001066276">
    <property type="component" value="Chromosome 11"/>
</dbReference>
<accession>A0AAV7LRI6</accession>
<reference evidence="1" key="1">
    <citation type="journal article" date="2022" name="bioRxiv">
        <title>Sequencing and chromosome-scale assembly of the giantPleurodeles waltlgenome.</title>
        <authorList>
            <person name="Brown T."/>
            <person name="Elewa A."/>
            <person name="Iarovenko S."/>
            <person name="Subramanian E."/>
            <person name="Araus A.J."/>
            <person name="Petzold A."/>
            <person name="Susuki M."/>
            <person name="Suzuki K.-i.T."/>
            <person name="Hayashi T."/>
            <person name="Toyoda A."/>
            <person name="Oliveira C."/>
            <person name="Osipova E."/>
            <person name="Leigh N.D."/>
            <person name="Simon A."/>
            <person name="Yun M.H."/>
        </authorList>
    </citation>
    <scope>NUCLEOTIDE SEQUENCE</scope>
    <source>
        <strain evidence="1">20211129_DDA</strain>
        <tissue evidence="1">Liver</tissue>
    </source>
</reference>
<protein>
    <submittedName>
        <fullName evidence="1">Uncharacterized protein</fullName>
    </submittedName>
</protein>
<name>A0AAV7LRI6_PLEWA</name>
<dbReference type="AlphaFoldDB" id="A0AAV7LRI6"/>
<evidence type="ECO:0000313" key="1">
    <source>
        <dbReference type="EMBL" id="KAJ1094170.1"/>
    </source>
</evidence>
<sequence>MEKGLKPEVRIRLTFADGPIHRKETSLSPDQELDPRGSGWPQCLASILEALAAVTVEALAGVGHFNDYLWQDECLVSSLLMEPDALGPLILQGAAL</sequence>
<proteinExistence type="predicted"/>
<keyword evidence="2" id="KW-1185">Reference proteome</keyword>
<organism evidence="1 2">
    <name type="scientific">Pleurodeles waltl</name>
    <name type="common">Iberian ribbed newt</name>
    <dbReference type="NCBI Taxonomy" id="8319"/>
    <lineage>
        <taxon>Eukaryota</taxon>
        <taxon>Metazoa</taxon>
        <taxon>Chordata</taxon>
        <taxon>Craniata</taxon>
        <taxon>Vertebrata</taxon>
        <taxon>Euteleostomi</taxon>
        <taxon>Amphibia</taxon>
        <taxon>Batrachia</taxon>
        <taxon>Caudata</taxon>
        <taxon>Salamandroidea</taxon>
        <taxon>Salamandridae</taxon>
        <taxon>Pleurodelinae</taxon>
        <taxon>Pleurodeles</taxon>
    </lineage>
</organism>
<dbReference type="EMBL" id="JANPWB010000015">
    <property type="protein sequence ID" value="KAJ1094170.1"/>
    <property type="molecule type" value="Genomic_DNA"/>
</dbReference>
<comment type="caution">
    <text evidence="1">The sequence shown here is derived from an EMBL/GenBank/DDBJ whole genome shotgun (WGS) entry which is preliminary data.</text>
</comment>
<gene>
    <name evidence="1" type="ORF">NDU88_007248</name>
</gene>